<dbReference type="Proteomes" id="UP000603453">
    <property type="component" value="Unassembled WGS sequence"/>
</dbReference>
<dbReference type="AlphaFoldDB" id="A0A8H7V9C2"/>
<keyword evidence="4 6" id="KW-0472">Membrane</keyword>
<evidence type="ECO:0000256" key="1">
    <source>
        <dbReference type="ARBA" id="ARBA00004141"/>
    </source>
</evidence>
<feature type="compositionally biased region" description="Low complexity" evidence="5">
    <location>
        <begin position="278"/>
        <end position="309"/>
    </location>
</feature>
<dbReference type="PROSITE" id="PS51257">
    <property type="entry name" value="PROKAR_LIPOPROTEIN"/>
    <property type="match status" value="1"/>
</dbReference>
<keyword evidence="3 6" id="KW-1133">Transmembrane helix</keyword>
<comment type="caution">
    <text evidence="7">The sequence shown here is derived from an EMBL/GenBank/DDBJ whole genome shotgun (WGS) entry which is preliminary data.</text>
</comment>
<feature type="transmembrane region" description="Helical" evidence="6">
    <location>
        <begin position="80"/>
        <end position="101"/>
    </location>
</feature>
<gene>
    <name evidence="7" type="ORF">INT47_005322</name>
</gene>
<evidence type="ECO:0000256" key="2">
    <source>
        <dbReference type="ARBA" id="ARBA00022692"/>
    </source>
</evidence>
<dbReference type="OrthoDB" id="2279611at2759"/>
<organism evidence="7 8">
    <name type="scientific">Mucor saturninus</name>
    <dbReference type="NCBI Taxonomy" id="64648"/>
    <lineage>
        <taxon>Eukaryota</taxon>
        <taxon>Fungi</taxon>
        <taxon>Fungi incertae sedis</taxon>
        <taxon>Mucoromycota</taxon>
        <taxon>Mucoromycotina</taxon>
        <taxon>Mucoromycetes</taxon>
        <taxon>Mucorales</taxon>
        <taxon>Mucorineae</taxon>
        <taxon>Mucoraceae</taxon>
        <taxon>Mucor</taxon>
    </lineage>
</organism>
<name>A0A8H7V9C2_9FUNG</name>
<keyword evidence="2 6" id="KW-0812">Transmembrane</keyword>
<comment type="subcellular location">
    <subcellularLocation>
        <location evidence="1">Membrane</location>
        <topology evidence="1">Multi-pass membrane protein</topology>
    </subcellularLocation>
</comment>
<reference evidence="7" key="1">
    <citation type="submission" date="2020-12" db="EMBL/GenBank/DDBJ databases">
        <title>Metabolic potential, ecology and presence of endohyphal bacteria is reflected in genomic diversity of Mucoromycotina.</title>
        <authorList>
            <person name="Muszewska A."/>
            <person name="Okrasinska A."/>
            <person name="Steczkiewicz K."/>
            <person name="Drgas O."/>
            <person name="Orlowska M."/>
            <person name="Perlinska-Lenart U."/>
            <person name="Aleksandrzak-Piekarczyk T."/>
            <person name="Szatraj K."/>
            <person name="Zielenkiewicz U."/>
            <person name="Pilsyk S."/>
            <person name="Malc E."/>
            <person name="Mieczkowski P."/>
            <person name="Kruszewska J.S."/>
            <person name="Biernat P."/>
            <person name="Pawlowska J."/>
        </authorList>
    </citation>
    <scope>NUCLEOTIDE SEQUENCE</scope>
    <source>
        <strain evidence="7">WA0000017839</strain>
    </source>
</reference>
<feature type="compositionally biased region" description="Basic and acidic residues" evidence="5">
    <location>
        <begin position="259"/>
        <end position="276"/>
    </location>
</feature>
<dbReference type="InterPro" id="IPR018499">
    <property type="entry name" value="Tetraspanin/Peripherin"/>
</dbReference>
<keyword evidence="8" id="KW-1185">Reference proteome</keyword>
<dbReference type="EMBL" id="JAEPRD010000033">
    <property type="protein sequence ID" value="KAG2206004.1"/>
    <property type="molecule type" value="Genomic_DNA"/>
</dbReference>
<evidence type="ECO:0000256" key="3">
    <source>
        <dbReference type="ARBA" id="ARBA00022989"/>
    </source>
</evidence>
<evidence type="ECO:0008006" key="9">
    <source>
        <dbReference type="Google" id="ProtNLM"/>
    </source>
</evidence>
<accession>A0A8H7V9C2</accession>
<feature type="transmembrane region" description="Helical" evidence="6">
    <location>
        <begin position="176"/>
        <end position="206"/>
    </location>
</feature>
<proteinExistence type="predicted"/>
<dbReference type="GO" id="GO:0016020">
    <property type="term" value="C:membrane"/>
    <property type="evidence" value="ECO:0007669"/>
    <property type="project" value="UniProtKB-SubCell"/>
</dbReference>
<dbReference type="Pfam" id="PF00335">
    <property type="entry name" value="Tetraspanin"/>
    <property type="match status" value="1"/>
</dbReference>
<evidence type="ECO:0000256" key="5">
    <source>
        <dbReference type="SAM" id="MobiDB-lite"/>
    </source>
</evidence>
<evidence type="ECO:0000313" key="8">
    <source>
        <dbReference type="Proteomes" id="UP000603453"/>
    </source>
</evidence>
<evidence type="ECO:0000313" key="7">
    <source>
        <dbReference type="EMBL" id="KAG2206004.1"/>
    </source>
</evidence>
<feature type="region of interest" description="Disordered" evidence="5">
    <location>
        <begin position="206"/>
        <end position="309"/>
    </location>
</feature>
<protein>
    <recommendedName>
        <fullName evidence="9">Tetraspanin</fullName>
    </recommendedName>
</protein>
<dbReference type="PANTHER" id="PTHR19282">
    <property type="entry name" value="TETRASPANIN"/>
    <property type="match status" value="1"/>
</dbReference>
<evidence type="ECO:0000256" key="6">
    <source>
        <dbReference type="SAM" id="Phobius"/>
    </source>
</evidence>
<feature type="transmembrane region" description="Helical" evidence="6">
    <location>
        <begin position="12"/>
        <end position="33"/>
    </location>
</feature>
<sequence>MSNCCARLSRVYMISTNLLFACLGIAFIAFGLIGMKDKFLGATLFPGNTFKLLAILGAVVCVAAIFGVIGAYVKKNMITYIYMIIIIGALVFQVMIGVKVYQKAANSAQYLTNLWPKSSIAYRTNLQNQFECCGFQTAMDSFVLTDHCQPTSSSTNVQPPCAPELQSYVKSTFGKLYLVIFAALALELLAMSNAITLLCSGPVADYDQEEERRKRRKSGIRLDDMSADTVGSYQQEEQKNYYAAGGGNVGNNSPNAYANHEEPNRNNRYDSYDMYRHNNNSNTYSDNYNSNTINNNRHGNGNSNGPAYY</sequence>
<evidence type="ECO:0000256" key="4">
    <source>
        <dbReference type="ARBA" id="ARBA00023136"/>
    </source>
</evidence>
<feature type="transmembrane region" description="Helical" evidence="6">
    <location>
        <begin position="53"/>
        <end position="73"/>
    </location>
</feature>